<comment type="caution">
    <text evidence="6">The sequence shown here is derived from an EMBL/GenBank/DDBJ whole genome shotgun (WGS) entry which is preliminary data.</text>
</comment>
<dbReference type="PANTHER" id="PTHR30346">
    <property type="entry name" value="TRANSCRIPTIONAL DUAL REGULATOR HCAR-RELATED"/>
    <property type="match status" value="1"/>
</dbReference>
<evidence type="ECO:0000313" key="7">
    <source>
        <dbReference type="Proteomes" id="UP000669179"/>
    </source>
</evidence>
<dbReference type="Pfam" id="PF03466">
    <property type="entry name" value="LysR_substrate"/>
    <property type="match status" value="1"/>
</dbReference>
<organism evidence="6 7">
    <name type="scientific">Actinomadura barringtoniae</name>
    <dbReference type="NCBI Taxonomy" id="1427535"/>
    <lineage>
        <taxon>Bacteria</taxon>
        <taxon>Bacillati</taxon>
        <taxon>Actinomycetota</taxon>
        <taxon>Actinomycetes</taxon>
        <taxon>Streptosporangiales</taxon>
        <taxon>Thermomonosporaceae</taxon>
        <taxon>Actinomadura</taxon>
    </lineage>
</organism>
<evidence type="ECO:0000256" key="3">
    <source>
        <dbReference type="ARBA" id="ARBA00023125"/>
    </source>
</evidence>
<protein>
    <submittedName>
        <fullName evidence="6">LysR family transcriptional regulator</fullName>
    </submittedName>
</protein>
<dbReference type="Gene3D" id="3.40.190.10">
    <property type="entry name" value="Periplasmic binding protein-like II"/>
    <property type="match status" value="2"/>
</dbReference>
<dbReference type="InterPro" id="IPR005119">
    <property type="entry name" value="LysR_subst-bd"/>
</dbReference>
<proteinExistence type="inferred from homology"/>
<dbReference type="InterPro" id="IPR036390">
    <property type="entry name" value="WH_DNA-bd_sf"/>
</dbReference>
<name>A0A939PEX0_9ACTN</name>
<dbReference type="FunFam" id="1.10.10.10:FF:000001">
    <property type="entry name" value="LysR family transcriptional regulator"/>
    <property type="match status" value="1"/>
</dbReference>
<evidence type="ECO:0000256" key="2">
    <source>
        <dbReference type="ARBA" id="ARBA00023015"/>
    </source>
</evidence>
<keyword evidence="4" id="KW-0804">Transcription</keyword>
<dbReference type="GO" id="GO:0003677">
    <property type="term" value="F:DNA binding"/>
    <property type="evidence" value="ECO:0007669"/>
    <property type="project" value="UniProtKB-KW"/>
</dbReference>
<sequence length="300" mass="32665">MELRQLRYFVAVAEALHFGRAAERLHISTPTLSQQIKAVEREIGAPLLIRHSRGVRLTPAGEVLLRTAKEALRAADDALRETRRAAGVADPVLRFGLLNGVPPWLPGRVEDLLAEHVPGCRMTMLGGSTAQQLAMLESGEVDLALLRMPSATPAGLRQVRLADEEFGVLMAAAHPLAAREIVEPAELSGRELILFAREFAPDVHDSMVERLRALGADVVLSESAMPHAQLRAVLPLRPDAFSLSSARAAAPPDLVWRPFRDAPLSISYAAAWRTDARNPALQAIVPALTRNVSPRRTSLR</sequence>
<dbReference type="InterPro" id="IPR036388">
    <property type="entry name" value="WH-like_DNA-bd_sf"/>
</dbReference>
<dbReference type="PANTHER" id="PTHR30346:SF0">
    <property type="entry name" value="HCA OPERON TRANSCRIPTIONAL ACTIVATOR HCAR"/>
    <property type="match status" value="1"/>
</dbReference>
<dbReference type="PRINTS" id="PR00039">
    <property type="entry name" value="HTHLYSR"/>
</dbReference>
<comment type="similarity">
    <text evidence="1">Belongs to the LysR transcriptional regulatory family.</text>
</comment>
<evidence type="ECO:0000259" key="5">
    <source>
        <dbReference type="PROSITE" id="PS50931"/>
    </source>
</evidence>
<dbReference type="Proteomes" id="UP000669179">
    <property type="component" value="Unassembled WGS sequence"/>
</dbReference>
<keyword evidence="7" id="KW-1185">Reference proteome</keyword>
<dbReference type="GO" id="GO:0032993">
    <property type="term" value="C:protein-DNA complex"/>
    <property type="evidence" value="ECO:0007669"/>
    <property type="project" value="TreeGrafter"/>
</dbReference>
<dbReference type="RefSeq" id="WP_208259298.1">
    <property type="nucleotide sequence ID" value="NZ_JAGEOJ010000013.1"/>
</dbReference>
<feature type="domain" description="HTH lysR-type" evidence="5">
    <location>
        <begin position="1"/>
        <end position="58"/>
    </location>
</feature>
<dbReference type="Gene3D" id="1.10.10.10">
    <property type="entry name" value="Winged helix-like DNA-binding domain superfamily/Winged helix DNA-binding domain"/>
    <property type="match status" value="1"/>
</dbReference>
<dbReference type="PROSITE" id="PS50931">
    <property type="entry name" value="HTH_LYSR"/>
    <property type="match status" value="1"/>
</dbReference>
<reference evidence="6" key="1">
    <citation type="submission" date="2021-03" db="EMBL/GenBank/DDBJ databases">
        <authorList>
            <person name="Kanchanasin P."/>
            <person name="Saeng-In P."/>
            <person name="Phongsopitanun W."/>
            <person name="Yuki M."/>
            <person name="Kudo T."/>
            <person name="Ohkuma M."/>
            <person name="Tanasupawat S."/>
        </authorList>
    </citation>
    <scope>NUCLEOTIDE SEQUENCE</scope>
    <source>
        <strain evidence="6">GKU 128</strain>
    </source>
</reference>
<dbReference type="Pfam" id="PF00126">
    <property type="entry name" value="HTH_1"/>
    <property type="match status" value="1"/>
</dbReference>
<keyword evidence="2" id="KW-0805">Transcription regulation</keyword>
<evidence type="ECO:0000256" key="4">
    <source>
        <dbReference type="ARBA" id="ARBA00023163"/>
    </source>
</evidence>
<dbReference type="CDD" id="cd08414">
    <property type="entry name" value="PBP2_LTTR_aromatics_like"/>
    <property type="match status" value="1"/>
</dbReference>
<dbReference type="EMBL" id="JAGEOJ010000013">
    <property type="protein sequence ID" value="MBO2451395.1"/>
    <property type="molecule type" value="Genomic_DNA"/>
</dbReference>
<dbReference type="AlphaFoldDB" id="A0A939PEX0"/>
<keyword evidence="3" id="KW-0238">DNA-binding</keyword>
<evidence type="ECO:0000256" key="1">
    <source>
        <dbReference type="ARBA" id="ARBA00009437"/>
    </source>
</evidence>
<dbReference type="SUPFAM" id="SSF53850">
    <property type="entry name" value="Periplasmic binding protein-like II"/>
    <property type="match status" value="1"/>
</dbReference>
<dbReference type="SUPFAM" id="SSF46785">
    <property type="entry name" value="Winged helix' DNA-binding domain"/>
    <property type="match status" value="1"/>
</dbReference>
<dbReference type="GO" id="GO:0003700">
    <property type="term" value="F:DNA-binding transcription factor activity"/>
    <property type="evidence" value="ECO:0007669"/>
    <property type="project" value="InterPro"/>
</dbReference>
<accession>A0A939PEX0</accession>
<gene>
    <name evidence="6" type="ORF">J4573_30195</name>
</gene>
<evidence type="ECO:0000313" key="6">
    <source>
        <dbReference type="EMBL" id="MBO2451395.1"/>
    </source>
</evidence>
<dbReference type="InterPro" id="IPR000847">
    <property type="entry name" value="LysR_HTH_N"/>
</dbReference>